<keyword evidence="5" id="KW-1185">Reference proteome</keyword>
<dbReference type="InterPro" id="IPR001680">
    <property type="entry name" value="WD40_rpt"/>
</dbReference>
<dbReference type="OMA" id="GVNARIY"/>
<dbReference type="PANTHER" id="PTHR18763:SF0">
    <property type="entry name" value="WD REPEAT-CONTAINING PROTEIN 18"/>
    <property type="match status" value="1"/>
</dbReference>
<comment type="caution">
    <text evidence="4">The sequence shown here is derived from an EMBL/GenBank/DDBJ whole genome shotgun (WGS) entry which is preliminary data.</text>
</comment>
<dbReference type="InterPro" id="IPR045227">
    <property type="entry name" value="WDR18/Ipi3/RID3"/>
</dbReference>
<dbReference type="EMBL" id="PDCK01000044">
    <property type="protein sequence ID" value="PRQ27702.1"/>
    <property type="molecule type" value="Genomic_DNA"/>
</dbReference>
<dbReference type="InterPro" id="IPR015943">
    <property type="entry name" value="WD40/YVTN_repeat-like_dom_sf"/>
</dbReference>
<dbReference type="AlphaFoldDB" id="A0A2P6Q0J2"/>
<dbReference type="Gramene" id="PRQ27702">
    <property type="protein sequence ID" value="PRQ27702"/>
    <property type="gene ID" value="RchiOBHm_Chr6g0308111"/>
</dbReference>
<feature type="repeat" description="WD" evidence="3">
    <location>
        <begin position="166"/>
        <end position="208"/>
    </location>
</feature>
<dbReference type="InterPro" id="IPR020472">
    <property type="entry name" value="WD40_PAC1"/>
</dbReference>
<protein>
    <submittedName>
        <fullName evidence="4">Putative transcription factor WD40-like family</fullName>
    </submittedName>
</protein>
<evidence type="ECO:0000256" key="3">
    <source>
        <dbReference type="PROSITE-ProRule" id="PRU00221"/>
    </source>
</evidence>
<dbReference type="STRING" id="74649.A0A2P6Q0J2"/>
<dbReference type="PROSITE" id="PS50082">
    <property type="entry name" value="WD_REPEATS_2"/>
    <property type="match status" value="4"/>
</dbReference>
<gene>
    <name evidence="4" type="ORF">RchiOBHm_Chr6g0308111</name>
</gene>
<dbReference type="GO" id="GO:1902184">
    <property type="term" value="P:negative regulation of shoot apical meristem development"/>
    <property type="evidence" value="ECO:0007669"/>
    <property type="project" value="EnsemblPlants"/>
</dbReference>
<dbReference type="Pfam" id="PF00400">
    <property type="entry name" value="WD40"/>
    <property type="match status" value="3"/>
</dbReference>
<dbReference type="GO" id="GO:0120330">
    <property type="term" value="C:rixosome complex"/>
    <property type="evidence" value="ECO:0007669"/>
    <property type="project" value="TreeGrafter"/>
</dbReference>
<dbReference type="GO" id="GO:0005656">
    <property type="term" value="C:nuclear pre-replicative complex"/>
    <property type="evidence" value="ECO:0007669"/>
    <property type="project" value="TreeGrafter"/>
</dbReference>
<dbReference type="InterPro" id="IPR019775">
    <property type="entry name" value="WD40_repeat_CS"/>
</dbReference>
<dbReference type="Gene3D" id="2.130.10.10">
    <property type="entry name" value="YVTN repeat-like/Quinoprotein amine dehydrogenase"/>
    <property type="match status" value="2"/>
</dbReference>
<feature type="repeat" description="WD" evidence="3">
    <location>
        <begin position="71"/>
        <end position="112"/>
    </location>
</feature>
<accession>A0A2P6Q0J2</accession>
<dbReference type="Proteomes" id="UP000238479">
    <property type="component" value="Chromosome 6"/>
</dbReference>
<proteinExistence type="predicted"/>
<feature type="repeat" description="WD" evidence="3">
    <location>
        <begin position="113"/>
        <end position="146"/>
    </location>
</feature>
<dbReference type="GO" id="GO:0006364">
    <property type="term" value="P:rRNA processing"/>
    <property type="evidence" value="ECO:0007669"/>
    <property type="project" value="TreeGrafter"/>
</dbReference>
<evidence type="ECO:0000313" key="4">
    <source>
        <dbReference type="EMBL" id="PRQ27702.1"/>
    </source>
</evidence>
<keyword evidence="1 3" id="KW-0853">WD repeat</keyword>
<dbReference type="GO" id="GO:0006261">
    <property type="term" value="P:DNA-templated DNA replication"/>
    <property type="evidence" value="ECO:0007669"/>
    <property type="project" value="TreeGrafter"/>
</dbReference>
<reference evidence="4 5" key="1">
    <citation type="journal article" date="2018" name="Nat. Genet.">
        <title>The Rosa genome provides new insights in the design of modern roses.</title>
        <authorList>
            <person name="Bendahmane M."/>
        </authorList>
    </citation>
    <scope>NUCLEOTIDE SEQUENCE [LARGE SCALE GENOMIC DNA]</scope>
    <source>
        <strain evidence="5">cv. Old Blush</strain>
    </source>
</reference>
<evidence type="ECO:0000256" key="2">
    <source>
        <dbReference type="ARBA" id="ARBA00022737"/>
    </source>
</evidence>
<dbReference type="PANTHER" id="PTHR18763">
    <property type="entry name" value="WD-REPEAT PROTEIN 18"/>
    <property type="match status" value="1"/>
</dbReference>
<evidence type="ECO:0000313" key="5">
    <source>
        <dbReference type="Proteomes" id="UP000238479"/>
    </source>
</evidence>
<name>A0A2P6Q0J2_ROSCH</name>
<feature type="repeat" description="WD" evidence="3">
    <location>
        <begin position="259"/>
        <end position="300"/>
    </location>
</feature>
<dbReference type="OrthoDB" id="6252103at2759"/>
<dbReference type="PROSITE" id="PS00678">
    <property type="entry name" value="WD_REPEATS_1"/>
    <property type="match status" value="2"/>
</dbReference>
<dbReference type="PROSITE" id="PS50294">
    <property type="entry name" value="WD_REPEATS_REGION"/>
    <property type="match status" value="2"/>
</dbReference>
<keyword evidence="2" id="KW-0677">Repeat</keyword>
<evidence type="ECO:0000256" key="1">
    <source>
        <dbReference type="ARBA" id="ARBA00022574"/>
    </source>
</evidence>
<dbReference type="SUPFAM" id="SSF50978">
    <property type="entry name" value="WD40 repeat-like"/>
    <property type="match status" value="1"/>
</dbReference>
<dbReference type="PRINTS" id="PR00320">
    <property type="entry name" value="GPROTEINBRPT"/>
</dbReference>
<dbReference type="InterPro" id="IPR036322">
    <property type="entry name" value="WD40_repeat_dom_sf"/>
</dbReference>
<organism evidence="4 5">
    <name type="scientific">Rosa chinensis</name>
    <name type="common">China rose</name>
    <dbReference type="NCBI Taxonomy" id="74649"/>
    <lineage>
        <taxon>Eukaryota</taxon>
        <taxon>Viridiplantae</taxon>
        <taxon>Streptophyta</taxon>
        <taxon>Embryophyta</taxon>
        <taxon>Tracheophyta</taxon>
        <taxon>Spermatophyta</taxon>
        <taxon>Magnoliopsida</taxon>
        <taxon>eudicotyledons</taxon>
        <taxon>Gunneridae</taxon>
        <taxon>Pentapetalae</taxon>
        <taxon>rosids</taxon>
        <taxon>fabids</taxon>
        <taxon>Rosales</taxon>
        <taxon>Rosaceae</taxon>
        <taxon>Rosoideae</taxon>
        <taxon>Rosoideae incertae sedis</taxon>
        <taxon>Rosa</taxon>
    </lineage>
</organism>
<dbReference type="SMART" id="SM00320">
    <property type="entry name" value="WD40"/>
    <property type="match status" value="5"/>
</dbReference>
<sequence length="442" mass="48887">MEVVVASSSVEADIACWDFNTGAELLRYKSCASPNHGLVSVGDRFLASSQLRQTNGSVKYWAWSKPQPDARSSQDEPIRPLAANREGTYVAGGGVSGTIYLWEVTSGRLLKKWDAHYRGVSCLKFSDDGTILFSGSEDGEIRVWNLVTLFDDHQTQHEKHRYLLSFTEHSLSVTDMVLGFGYDPIIVSASEDRTCKIWSFSRETLLRNIVFPTIIDAIAMDPGENLLFAGGRDGNIYVAALNTARTASSKYGMHILNRFSNHSKAVTCLAWGLSGNYLISGSEDGVVRVWDAKTANIVRVLKHAKGPVNNILVIRQQVSQMIPNSQASSRRHGSSLPPPLEKRIYEADKDAGFKAVIGLQDTCSKSTAAVFVSSDMMERQIRELQQQGSASAEMEIERLKLENKKCIQMVQQWKKMYDNLHQFCVNELVDGDKGGAPNGNAP</sequence>